<evidence type="ECO:0000313" key="1">
    <source>
        <dbReference type="EMBL" id="KZL65150.1"/>
    </source>
</evidence>
<organism evidence="1 2">
    <name type="scientific">Colletotrichum tofieldiae</name>
    <dbReference type="NCBI Taxonomy" id="708197"/>
    <lineage>
        <taxon>Eukaryota</taxon>
        <taxon>Fungi</taxon>
        <taxon>Dikarya</taxon>
        <taxon>Ascomycota</taxon>
        <taxon>Pezizomycotina</taxon>
        <taxon>Sordariomycetes</taxon>
        <taxon>Hypocreomycetidae</taxon>
        <taxon>Glomerellales</taxon>
        <taxon>Glomerellaceae</taxon>
        <taxon>Colletotrichum</taxon>
        <taxon>Colletotrichum spaethianum species complex</taxon>
    </lineage>
</organism>
<dbReference type="AlphaFoldDB" id="A0A166MZD1"/>
<dbReference type="EMBL" id="LFIV01000237">
    <property type="protein sequence ID" value="KZL65150.1"/>
    <property type="molecule type" value="Genomic_DNA"/>
</dbReference>
<gene>
    <name evidence="1" type="ORF">CT0861_10359</name>
</gene>
<comment type="caution">
    <text evidence="1">The sequence shown here is derived from an EMBL/GenBank/DDBJ whole genome shotgun (WGS) entry which is preliminary data.</text>
</comment>
<keyword evidence="2" id="KW-1185">Reference proteome</keyword>
<dbReference type="Proteomes" id="UP000076552">
    <property type="component" value="Unassembled WGS sequence"/>
</dbReference>
<proteinExistence type="predicted"/>
<name>A0A166MZD1_9PEZI</name>
<sequence>MPTPTISGTTIINLGPLTAWTAPESCDTITPSPALALSRVKGVPYFSMTCNIDGPVLNDCFPSASAFNSINHARKDTQERFNYQIYYSPAYECPSGWDTVGYGVRDETSSHSLSGIFADPTITVTAHEIRRTGAVSTIVSTISQVMPIFEPHHNLFMSAMEPSETVIMCCPTGYSVAAQGHCYSSIPRESYTATTGCQLRYANEDVELEMVDKTFTYHGRLVTGSDWARPEITSLYLATAAAVGLPDDSAAVASWQDLVAVNTGLDGTGIKVIGQRKSASGKKGENGDGKELHFGIFVVRVEGIWSLVVCVLL</sequence>
<accession>A0A166MZD1</accession>
<reference evidence="1 2" key="1">
    <citation type="submission" date="2015-06" db="EMBL/GenBank/DDBJ databases">
        <title>Survival trade-offs in plant roots during colonization by closely related pathogenic and mutualistic fungi.</title>
        <authorList>
            <person name="Hacquard S."/>
            <person name="Kracher B."/>
            <person name="Hiruma K."/>
            <person name="Weinman A."/>
            <person name="Muench P."/>
            <person name="Garrido Oter R."/>
            <person name="Ver Loren van Themaat E."/>
            <person name="Dallerey J.-F."/>
            <person name="Damm U."/>
            <person name="Henrissat B."/>
            <person name="Lespinet O."/>
            <person name="Thon M."/>
            <person name="Kemen E."/>
            <person name="McHardy A.C."/>
            <person name="Schulze-Lefert P."/>
            <person name="O'Connell R.J."/>
        </authorList>
    </citation>
    <scope>NUCLEOTIDE SEQUENCE [LARGE SCALE GENOMIC DNA]</scope>
    <source>
        <strain evidence="1 2">0861</strain>
    </source>
</reference>
<evidence type="ECO:0000313" key="2">
    <source>
        <dbReference type="Proteomes" id="UP000076552"/>
    </source>
</evidence>
<protein>
    <submittedName>
        <fullName evidence="1">LPxTG-domain-containing protein</fullName>
    </submittedName>
</protein>